<dbReference type="PROSITE" id="PS50268">
    <property type="entry name" value="CADHERIN_2"/>
    <property type="match status" value="1"/>
</dbReference>
<feature type="non-terminal residue" evidence="8">
    <location>
        <position position="1"/>
    </location>
</feature>
<evidence type="ECO:0000256" key="5">
    <source>
        <dbReference type="ARBA" id="ARBA00023180"/>
    </source>
</evidence>
<keyword evidence="3" id="KW-1133">Transmembrane helix</keyword>
<keyword evidence="5" id="KW-0325">Glycoprotein</keyword>
<evidence type="ECO:0000256" key="1">
    <source>
        <dbReference type="ARBA" id="ARBA00004167"/>
    </source>
</evidence>
<dbReference type="CDD" id="cd11304">
    <property type="entry name" value="Cadherin_repeat"/>
    <property type="match status" value="1"/>
</dbReference>
<dbReference type="FunFam" id="2.60.40.60:FF:000092">
    <property type="entry name" value="Protocadherin 8"/>
    <property type="match status" value="1"/>
</dbReference>
<dbReference type="Gene3D" id="2.60.40.60">
    <property type="entry name" value="Cadherins"/>
    <property type="match status" value="1"/>
</dbReference>
<dbReference type="PRINTS" id="PR00205">
    <property type="entry name" value="CADHERIN"/>
</dbReference>
<protein>
    <submittedName>
        <fullName evidence="8">PCDAB protein</fullName>
    </submittedName>
</protein>
<gene>
    <name evidence="8" type="primary">Pcdha11</name>
    <name evidence="8" type="ORF">UPUEPO_R15304</name>
</gene>
<keyword evidence="9" id="KW-1185">Reference proteome</keyword>
<keyword evidence="4" id="KW-0472">Membrane</keyword>
<dbReference type="GO" id="GO:0007156">
    <property type="term" value="P:homophilic cell adhesion via plasma membrane adhesion molecules"/>
    <property type="evidence" value="ECO:0007669"/>
    <property type="project" value="InterPro"/>
</dbReference>
<dbReference type="InterPro" id="IPR002126">
    <property type="entry name" value="Cadherin-like_dom"/>
</dbReference>
<dbReference type="AlphaFoldDB" id="A0A7K6AG08"/>
<dbReference type="OrthoDB" id="9990384at2759"/>
<reference evidence="8 9" key="1">
    <citation type="submission" date="2019-09" db="EMBL/GenBank/DDBJ databases">
        <title>Bird 10,000 Genomes (B10K) Project - Family phase.</title>
        <authorList>
            <person name="Zhang G."/>
        </authorList>
    </citation>
    <scope>NUCLEOTIDE SEQUENCE [LARGE SCALE GENOMIC DNA]</scope>
    <source>
        <strain evidence="8">B10K-DU-012-37</strain>
    </source>
</reference>
<evidence type="ECO:0000313" key="9">
    <source>
        <dbReference type="Proteomes" id="UP000544127"/>
    </source>
</evidence>
<keyword evidence="6" id="KW-0106">Calcium</keyword>
<dbReference type="PANTHER" id="PTHR24028:SF133">
    <property type="entry name" value="PROTOCADHERIN ALPHA-4"/>
    <property type="match status" value="1"/>
</dbReference>
<dbReference type="InterPro" id="IPR050174">
    <property type="entry name" value="Protocadherin/Cadherin-CA"/>
</dbReference>
<feature type="non-terminal residue" evidence="8">
    <location>
        <position position="69"/>
    </location>
</feature>
<dbReference type="SUPFAM" id="SSF49313">
    <property type="entry name" value="Cadherin-like"/>
    <property type="match status" value="1"/>
</dbReference>
<evidence type="ECO:0000256" key="3">
    <source>
        <dbReference type="ARBA" id="ARBA00022989"/>
    </source>
</evidence>
<dbReference type="SMART" id="SM00112">
    <property type="entry name" value="CA"/>
    <property type="match status" value="1"/>
</dbReference>
<evidence type="ECO:0000313" key="8">
    <source>
        <dbReference type="EMBL" id="NWU88962.1"/>
    </source>
</evidence>
<evidence type="ECO:0000256" key="6">
    <source>
        <dbReference type="PROSITE-ProRule" id="PRU00043"/>
    </source>
</evidence>
<dbReference type="EMBL" id="VZRI01000657">
    <property type="protein sequence ID" value="NWU88962.1"/>
    <property type="molecule type" value="Genomic_DNA"/>
</dbReference>
<dbReference type="GO" id="GO:0005509">
    <property type="term" value="F:calcium ion binding"/>
    <property type="evidence" value="ECO:0007669"/>
    <property type="project" value="UniProtKB-UniRule"/>
</dbReference>
<feature type="domain" description="Cadherin" evidence="7">
    <location>
        <begin position="1"/>
        <end position="69"/>
    </location>
</feature>
<comment type="caution">
    <text evidence="8">The sequence shown here is derived from an EMBL/GenBank/DDBJ whole genome shotgun (WGS) entry which is preliminary data.</text>
</comment>
<evidence type="ECO:0000259" key="7">
    <source>
        <dbReference type="PROSITE" id="PS50268"/>
    </source>
</evidence>
<evidence type="ECO:0000256" key="4">
    <source>
        <dbReference type="ARBA" id="ARBA00023136"/>
    </source>
</evidence>
<dbReference type="InterPro" id="IPR015919">
    <property type="entry name" value="Cadherin-like_sf"/>
</dbReference>
<evidence type="ECO:0000256" key="2">
    <source>
        <dbReference type="ARBA" id="ARBA00022692"/>
    </source>
</evidence>
<comment type="subcellular location">
    <subcellularLocation>
        <location evidence="1">Membrane</location>
        <topology evidence="1">Single-pass membrane protein</topology>
    </subcellularLocation>
</comment>
<dbReference type="Pfam" id="PF00028">
    <property type="entry name" value="Cadherin"/>
    <property type="match status" value="1"/>
</dbReference>
<accession>A0A7K6AG08</accession>
<dbReference type="PANTHER" id="PTHR24028">
    <property type="entry name" value="CADHERIN-87A"/>
    <property type="match status" value="1"/>
</dbReference>
<dbReference type="GO" id="GO:0005886">
    <property type="term" value="C:plasma membrane"/>
    <property type="evidence" value="ECO:0007669"/>
    <property type="project" value="TreeGrafter"/>
</dbReference>
<proteinExistence type="predicted"/>
<name>A0A7K6AG08_UPUEP</name>
<keyword evidence="2" id="KW-0812">Transmembrane</keyword>
<sequence length="69" mass="7663">ISYSFTDTISDSGQDIFSIDRKSGELRTTGVLDFEDSHWYDLGIEARDRGTPPLAGHCTVEVEVLDVND</sequence>
<organism evidence="8 9">
    <name type="scientific">Upupa epops</name>
    <name type="common">Eurasian hoopoe</name>
    <dbReference type="NCBI Taxonomy" id="57439"/>
    <lineage>
        <taxon>Eukaryota</taxon>
        <taxon>Metazoa</taxon>
        <taxon>Chordata</taxon>
        <taxon>Craniata</taxon>
        <taxon>Vertebrata</taxon>
        <taxon>Euteleostomi</taxon>
        <taxon>Archelosauria</taxon>
        <taxon>Archosauria</taxon>
        <taxon>Dinosauria</taxon>
        <taxon>Saurischia</taxon>
        <taxon>Theropoda</taxon>
        <taxon>Coelurosauria</taxon>
        <taxon>Aves</taxon>
        <taxon>Neognathae</taxon>
        <taxon>Neoaves</taxon>
        <taxon>Telluraves</taxon>
        <taxon>Coraciimorphae</taxon>
        <taxon>Bucerotiformes</taxon>
        <taxon>Upupidae</taxon>
        <taxon>Upupa</taxon>
    </lineage>
</organism>
<dbReference type="Proteomes" id="UP000544127">
    <property type="component" value="Unassembled WGS sequence"/>
</dbReference>